<keyword evidence="2" id="KW-0804">Transcription</keyword>
<gene>
    <name evidence="4" type="ORF">KI387_008994</name>
</gene>
<keyword evidence="1" id="KW-0805">Transcription regulation</keyword>
<feature type="non-terminal residue" evidence="4">
    <location>
        <position position="97"/>
    </location>
</feature>
<dbReference type="Pfam" id="PF03514">
    <property type="entry name" value="GRAS"/>
    <property type="match status" value="1"/>
</dbReference>
<accession>A0AA38CPR7</accession>
<evidence type="ECO:0000313" key="5">
    <source>
        <dbReference type="Proteomes" id="UP000824469"/>
    </source>
</evidence>
<dbReference type="InterPro" id="IPR005202">
    <property type="entry name" value="TF_GRAS"/>
</dbReference>
<dbReference type="AlphaFoldDB" id="A0AA38CPR7"/>
<protein>
    <submittedName>
        <fullName evidence="4">Uncharacterized protein</fullName>
    </submittedName>
</protein>
<reference evidence="4 5" key="1">
    <citation type="journal article" date="2021" name="Nat. Plants">
        <title>The Taxus genome provides insights into paclitaxel biosynthesis.</title>
        <authorList>
            <person name="Xiong X."/>
            <person name="Gou J."/>
            <person name="Liao Q."/>
            <person name="Li Y."/>
            <person name="Zhou Q."/>
            <person name="Bi G."/>
            <person name="Li C."/>
            <person name="Du R."/>
            <person name="Wang X."/>
            <person name="Sun T."/>
            <person name="Guo L."/>
            <person name="Liang H."/>
            <person name="Lu P."/>
            <person name="Wu Y."/>
            <person name="Zhang Z."/>
            <person name="Ro D.K."/>
            <person name="Shang Y."/>
            <person name="Huang S."/>
            <person name="Yan J."/>
        </authorList>
    </citation>
    <scope>NUCLEOTIDE SEQUENCE [LARGE SCALE GENOMIC DNA]</scope>
    <source>
        <strain evidence="4">Ta-2019</strain>
    </source>
</reference>
<evidence type="ECO:0000256" key="3">
    <source>
        <dbReference type="SAM" id="Coils"/>
    </source>
</evidence>
<dbReference type="EMBL" id="JAHRHJ020000008">
    <property type="protein sequence ID" value="KAH9304590.1"/>
    <property type="molecule type" value="Genomic_DNA"/>
</dbReference>
<organism evidence="4 5">
    <name type="scientific">Taxus chinensis</name>
    <name type="common">Chinese yew</name>
    <name type="synonym">Taxus wallichiana var. chinensis</name>
    <dbReference type="NCBI Taxonomy" id="29808"/>
    <lineage>
        <taxon>Eukaryota</taxon>
        <taxon>Viridiplantae</taxon>
        <taxon>Streptophyta</taxon>
        <taxon>Embryophyta</taxon>
        <taxon>Tracheophyta</taxon>
        <taxon>Spermatophyta</taxon>
        <taxon>Pinopsida</taxon>
        <taxon>Pinidae</taxon>
        <taxon>Conifers II</taxon>
        <taxon>Cupressales</taxon>
        <taxon>Taxaceae</taxon>
        <taxon>Taxus</taxon>
    </lineage>
</organism>
<evidence type="ECO:0000313" key="4">
    <source>
        <dbReference type="EMBL" id="KAH9304590.1"/>
    </source>
</evidence>
<keyword evidence="3" id="KW-0175">Coiled coil</keyword>
<feature type="coiled-coil region" evidence="3">
    <location>
        <begin position="5"/>
        <end position="32"/>
    </location>
</feature>
<evidence type="ECO:0000256" key="2">
    <source>
        <dbReference type="ARBA" id="ARBA00023163"/>
    </source>
</evidence>
<name>A0AA38CPR7_TAXCH</name>
<proteinExistence type="predicted"/>
<sequence>MVIPFSYQETELDNLKDELKSSEDEIVVVNCMWELPHMFGRSRKQLLQFLQGASDLDPTILTVGTGPNEIVAHRKLNFVERFALCLKNLCAVFDSVE</sequence>
<keyword evidence="5" id="KW-1185">Reference proteome</keyword>
<evidence type="ECO:0000256" key="1">
    <source>
        <dbReference type="ARBA" id="ARBA00023015"/>
    </source>
</evidence>
<dbReference type="Proteomes" id="UP000824469">
    <property type="component" value="Unassembled WGS sequence"/>
</dbReference>
<comment type="caution">
    <text evidence="4">The sequence shown here is derived from an EMBL/GenBank/DDBJ whole genome shotgun (WGS) entry which is preliminary data.</text>
</comment>